<evidence type="ECO:0000313" key="1">
    <source>
        <dbReference type="EMBL" id="KAI5665889.1"/>
    </source>
</evidence>
<keyword evidence="2" id="KW-1185">Reference proteome</keyword>
<name>A0ACC0AYD3_CATRO</name>
<evidence type="ECO:0000313" key="2">
    <source>
        <dbReference type="Proteomes" id="UP001060085"/>
    </source>
</evidence>
<accession>A0ACC0AYD3</accession>
<reference evidence="2" key="1">
    <citation type="journal article" date="2023" name="Nat. Plants">
        <title>Single-cell RNA sequencing provides a high-resolution roadmap for understanding the multicellular compartmentation of specialized metabolism.</title>
        <authorList>
            <person name="Sun S."/>
            <person name="Shen X."/>
            <person name="Li Y."/>
            <person name="Li Y."/>
            <person name="Wang S."/>
            <person name="Li R."/>
            <person name="Zhang H."/>
            <person name="Shen G."/>
            <person name="Guo B."/>
            <person name="Wei J."/>
            <person name="Xu J."/>
            <person name="St-Pierre B."/>
            <person name="Chen S."/>
            <person name="Sun C."/>
        </authorList>
    </citation>
    <scope>NUCLEOTIDE SEQUENCE [LARGE SCALE GENOMIC DNA]</scope>
</reference>
<dbReference type="EMBL" id="CM044704">
    <property type="protein sequence ID" value="KAI5665889.1"/>
    <property type="molecule type" value="Genomic_DNA"/>
</dbReference>
<comment type="caution">
    <text evidence="1">The sequence shown here is derived from an EMBL/GenBank/DDBJ whole genome shotgun (WGS) entry which is preliminary data.</text>
</comment>
<organism evidence="1 2">
    <name type="scientific">Catharanthus roseus</name>
    <name type="common">Madagascar periwinkle</name>
    <name type="synonym">Vinca rosea</name>
    <dbReference type="NCBI Taxonomy" id="4058"/>
    <lineage>
        <taxon>Eukaryota</taxon>
        <taxon>Viridiplantae</taxon>
        <taxon>Streptophyta</taxon>
        <taxon>Embryophyta</taxon>
        <taxon>Tracheophyta</taxon>
        <taxon>Spermatophyta</taxon>
        <taxon>Magnoliopsida</taxon>
        <taxon>eudicotyledons</taxon>
        <taxon>Gunneridae</taxon>
        <taxon>Pentapetalae</taxon>
        <taxon>asterids</taxon>
        <taxon>lamiids</taxon>
        <taxon>Gentianales</taxon>
        <taxon>Apocynaceae</taxon>
        <taxon>Rauvolfioideae</taxon>
        <taxon>Vinceae</taxon>
        <taxon>Catharanthinae</taxon>
        <taxon>Catharanthus</taxon>
    </lineage>
</organism>
<proteinExistence type="predicted"/>
<dbReference type="Proteomes" id="UP001060085">
    <property type="component" value="Linkage Group LG04"/>
</dbReference>
<sequence length="274" mass="31047">MEIEKKHFVLVHGACHGAWCWFKLKPLLESFGHRVTALDLAASGINPKQLHQLRTFADYTSPLLEFMASISPHEKVILVGHSLGGLNLALAMEKYPQKILVAVFLTAFMPDTVHSPSYVLDKYFERTPAEAWLDTQFSPFGSPEEPRTSLFFGVKFLSLNVYQLCSPEDLELAQLLVRPSSLFVEDLSKRPNFSNQRYGSVKKAYILCHEDKAIPLDFQQWMIHNSIGVEQVKDVKDADHMPMLSKPKIVCDRLLEIAHHFKSGHGPTINHPVK</sequence>
<gene>
    <name evidence="1" type="ORF">M9H77_15742</name>
</gene>
<protein>
    <submittedName>
        <fullName evidence="1">Uncharacterized protein</fullName>
    </submittedName>
</protein>